<feature type="region of interest" description="Disordered" evidence="1">
    <location>
        <begin position="14"/>
        <end position="37"/>
    </location>
</feature>
<organism evidence="2">
    <name type="scientific">Absidia glauca</name>
    <name type="common">Pin mould</name>
    <dbReference type="NCBI Taxonomy" id="4829"/>
    <lineage>
        <taxon>Eukaryota</taxon>
        <taxon>Fungi</taxon>
        <taxon>Fungi incertae sedis</taxon>
        <taxon>Mucoromycota</taxon>
        <taxon>Mucoromycotina</taxon>
        <taxon>Mucoromycetes</taxon>
        <taxon>Mucorales</taxon>
        <taxon>Cunninghamellaceae</taxon>
        <taxon>Absidia</taxon>
    </lineage>
</organism>
<evidence type="ECO:0000313" key="3">
    <source>
        <dbReference type="Proteomes" id="UP000078561"/>
    </source>
</evidence>
<evidence type="ECO:0000313" key="2">
    <source>
        <dbReference type="EMBL" id="SAM01735.1"/>
    </source>
</evidence>
<sequence>MNIYDALLKKLTRRVSAEHSSTPPSSEVTSKASSLSDATSPAAQAKYLLDPMRTNSHPDLVGYFVDPMGGRSSYHASYDLTNTGA</sequence>
<evidence type="ECO:0000256" key="1">
    <source>
        <dbReference type="SAM" id="MobiDB-lite"/>
    </source>
</evidence>
<name>A0A168P455_ABSGL</name>
<feature type="compositionally biased region" description="Polar residues" evidence="1">
    <location>
        <begin position="18"/>
        <end position="37"/>
    </location>
</feature>
<proteinExistence type="predicted"/>
<gene>
    <name evidence="2" type="primary">ABSGL_07484.1 scaffold 8890</name>
</gene>
<dbReference type="OMA" id="PMRTSKK"/>
<keyword evidence="3" id="KW-1185">Reference proteome</keyword>
<protein>
    <submittedName>
        <fullName evidence="2">Uncharacterized protein</fullName>
    </submittedName>
</protein>
<dbReference type="InParanoid" id="A0A168P455"/>
<accession>A0A168P455</accession>
<dbReference type="AlphaFoldDB" id="A0A168P455"/>
<dbReference type="Proteomes" id="UP000078561">
    <property type="component" value="Unassembled WGS sequence"/>
</dbReference>
<dbReference type="OrthoDB" id="2355621at2759"/>
<reference evidence="2" key="1">
    <citation type="submission" date="2016-04" db="EMBL/GenBank/DDBJ databases">
        <authorList>
            <person name="Evans L.H."/>
            <person name="Alamgir A."/>
            <person name="Owens N."/>
            <person name="Weber N.D."/>
            <person name="Virtaneva K."/>
            <person name="Barbian K."/>
            <person name="Babar A."/>
            <person name="Rosenke K."/>
        </authorList>
    </citation>
    <scope>NUCLEOTIDE SEQUENCE [LARGE SCALE GENOMIC DNA]</scope>
    <source>
        <strain evidence="2">CBS 101.48</strain>
    </source>
</reference>
<dbReference type="EMBL" id="LT553587">
    <property type="protein sequence ID" value="SAM01735.1"/>
    <property type="molecule type" value="Genomic_DNA"/>
</dbReference>